<feature type="region of interest" description="Disordered" evidence="1">
    <location>
        <begin position="178"/>
        <end position="200"/>
    </location>
</feature>
<dbReference type="EMBL" id="BMAV01001984">
    <property type="protein sequence ID" value="GFY40556.1"/>
    <property type="molecule type" value="Genomic_DNA"/>
</dbReference>
<dbReference type="AlphaFoldDB" id="A0A8X6WVF3"/>
<dbReference type="Proteomes" id="UP000886998">
    <property type="component" value="Unassembled WGS sequence"/>
</dbReference>
<reference evidence="2" key="1">
    <citation type="submission" date="2020-08" db="EMBL/GenBank/DDBJ databases">
        <title>Multicomponent nature underlies the extraordinary mechanical properties of spider dragline silk.</title>
        <authorList>
            <person name="Kono N."/>
            <person name="Nakamura H."/>
            <person name="Mori M."/>
            <person name="Yoshida Y."/>
            <person name="Ohtoshi R."/>
            <person name="Malay A.D."/>
            <person name="Moran D.A.P."/>
            <person name="Tomita M."/>
            <person name="Numata K."/>
            <person name="Arakawa K."/>
        </authorList>
    </citation>
    <scope>NUCLEOTIDE SEQUENCE</scope>
</reference>
<accession>A0A8X6WVF3</accession>
<evidence type="ECO:0000313" key="3">
    <source>
        <dbReference type="Proteomes" id="UP000886998"/>
    </source>
</evidence>
<protein>
    <submittedName>
        <fullName evidence="2">Uncharacterized protein</fullName>
    </submittedName>
</protein>
<evidence type="ECO:0000256" key="1">
    <source>
        <dbReference type="SAM" id="MobiDB-lite"/>
    </source>
</evidence>
<evidence type="ECO:0000313" key="2">
    <source>
        <dbReference type="EMBL" id="GFY40556.1"/>
    </source>
</evidence>
<proteinExistence type="predicted"/>
<gene>
    <name evidence="2" type="ORF">TNIN_427941</name>
</gene>
<comment type="caution">
    <text evidence="2">The sequence shown here is derived from an EMBL/GenBank/DDBJ whole genome shotgun (WGS) entry which is preliminary data.</text>
</comment>
<name>A0A8X6WVF3_9ARAC</name>
<organism evidence="2 3">
    <name type="scientific">Trichonephila inaurata madagascariensis</name>
    <dbReference type="NCBI Taxonomy" id="2747483"/>
    <lineage>
        <taxon>Eukaryota</taxon>
        <taxon>Metazoa</taxon>
        <taxon>Ecdysozoa</taxon>
        <taxon>Arthropoda</taxon>
        <taxon>Chelicerata</taxon>
        <taxon>Arachnida</taxon>
        <taxon>Araneae</taxon>
        <taxon>Araneomorphae</taxon>
        <taxon>Entelegynae</taxon>
        <taxon>Araneoidea</taxon>
        <taxon>Nephilidae</taxon>
        <taxon>Trichonephila</taxon>
        <taxon>Trichonephila inaurata</taxon>
    </lineage>
</organism>
<sequence>MPELSDAIFSLQKERTRIFLAQNIEGFHRSASKDFDEEFCKEFLNTLIEERKRKEKIELDELKKPIVCEAQTFEESSCPDIEMSTDRGNIGHEVRSNLRSEARFKAEVEVRLKANEEAKAVEEGRKMEEERKMNERIALEEEMRLKKERWLVEEQTRHVQQEHKMNIKAEEQKCLQEVPAEDEKVETSVDVIKDKDDLNS</sequence>
<keyword evidence="3" id="KW-1185">Reference proteome</keyword>
<feature type="compositionally biased region" description="Basic and acidic residues" evidence="1">
    <location>
        <begin position="181"/>
        <end position="200"/>
    </location>
</feature>